<evidence type="ECO:0000256" key="2">
    <source>
        <dbReference type="ARBA" id="ARBA00022448"/>
    </source>
</evidence>
<feature type="chain" id="PRO_5008041721" evidence="5">
    <location>
        <begin position="27"/>
        <end position="404"/>
    </location>
</feature>
<dbReference type="InterPro" id="IPR051010">
    <property type="entry name" value="BCAA_transport"/>
</dbReference>
<sequence length="404" mass="40219">MAGSPKTLLAASLAALTFSASPVAFAQDAAVKLGFIGGITGPIESLMPPITNAAKLAIAEVNEQGGIGKNGAKVEIVIGDDGCIDAARASDAADRQVNSEKVAGIVGAMCSGATIAAANAAAIPGGVVMVSPASTSPAVSALKDKDLVFRTAPSDAYQGEVLARVVKKNGINEVAVTYVNNDYGTGFAQSFKAAFEAAGGKVLASEAHEDGKADYRAEIGSLASSGAPALVVLAYVDGSGGRIVSQARETGDFSTFIGGDGMVGAALTNVSGGDEKLILTRPGGSAAAGAAKFAEAAKAADLDPAATYAATSYDATFALLLALEKTGGSREGLSAALRDVTSNSGEVVLPGEWKKAKALIDAGQKVNYEGASGSLEFNANGDVPGSYDEVTVKDGKIVPVGPAQ</sequence>
<dbReference type="PATRIC" id="fig|401562.3.peg.2230"/>
<evidence type="ECO:0000256" key="3">
    <source>
        <dbReference type="ARBA" id="ARBA00022729"/>
    </source>
</evidence>
<comment type="caution">
    <text evidence="7">The sequence shown here is derived from an EMBL/GenBank/DDBJ whole genome shotgun (WGS) entry which is preliminary data.</text>
</comment>
<evidence type="ECO:0000256" key="5">
    <source>
        <dbReference type="SAM" id="SignalP"/>
    </source>
</evidence>
<evidence type="ECO:0000259" key="6">
    <source>
        <dbReference type="Pfam" id="PF13458"/>
    </source>
</evidence>
<keyword evidence="4" id="KW-0029">Amino-acid transport</keyword>
<dbReference type="PANTHER" id="PTHR30483">
    <property type="entry name" value="LEUCINE-SPECIFIC-BINDING PROTEIN"/>
    <property type="match status" value="1"/>
</dbReference>
<name>A0A175R987_9HYPH</name>
<dbReference type="InterPro" id="IPR000709">
    <property type="entry name" value="Leu_Ile_Val-bd"/>
</dbReference>
<dbReference type="GO" id="GO:0006865">
    <property type="term" value="P:amino acid transport"/>
    <property type="evidence" value="ECO:0007669"/>
    <property type="project" value="UniProtKB-KW"/>
</dbReference>
<dbReference type="SUPFAM" id="SSF53822">
    <property type="entry name" value="Periplasmic binding protein-like I"/>
    <property type="match status" value="1"/>
</dbReference>
<dbReference type="Gene3D" id="3.40.50.2300">
    <property type="match status" value="2"/>
</dbReference>
<keyword evidence="3 5" id="KW-0732">Signal</keyword>
<organism evidence="7 8">
    <name type="scientific">Aureimonas ureilytica</name>
    <dbReference type="NCBI Taxonomy" id="401562"/>
    <lineage>
        <taxon>Bacteria</taxon>
        <taxon>Pseudomonadati</taxon>
        <taxon>Pseudomonadota</taxon>
        <taxon>Alphaproteobacteria</taxon>
        <taxon>Hyphomicrobiales</taxon>
        <taxon>Aurantimonadaceae</taxon>
        <taxon>Aureimonas</taxon>
    </lineage>
</organism>
<dbReference type="PANTHER" id="PTHR30483:SF6">
    <property type="entry name" value="PERIPLASMIC BINDING PROTEIN OF ABC TRANSPORTER FOR NATURAL AMINO ACIDS"/>
    <property type="match status" value="1"/>
</dbReference>
<proteinExistence type="inferred from homology"/>
<feature type="domain" description="Leucine-binding protein" evidence="6">
    <location>
        <begin position="31"/>
        <end position="344"/>
    </location>
</feature>
<dbReference type="CDD" id="cd06346">
    <property type="entry name" value="PBP1_ABC_ligand_binding-like"/>
    <property type="match status" value="1"/>
</dbReference>
<dbReference type="AlphaFoldDB" id="A0A175R987"/>
<gene>
    <name evidence="7" type="ORF">NS226_13290</name>
</gene>
<dbReference type="OrthoDB" id="9791590at2"/>
<dbReference type="RefSeq" id="WP_058635384.1">
    <property type="nucleotide sequence ID" value="NZ_LDPZ01000024.1"/>
</dbReference>
<dbReference type="InterPro" id="IPR028081">
    <property type="entry name" value="Leu-bd"/>
</dbReference>
<dbReference type="Proteomes" id="UP000078272">
    <property type="component" value="Unassembled WGS sequence"/>
</dbReference>
<evidence type="ECO:0000256" key="1">
    <source>
        <dbReference type="ARBA" id="ARBA00010062"/>
    </source>
</evidence>
<reference evidence="7 8" key="1">
    <citation type="journal article" date="2016" name="Front. Microbiol.">
        <title>Genomic Resource of Rice Seed Associated Bacteria.</title>
        <authorList>
            <person name="Midha S."/>
            <person name="Bansal K."/>
            <person name="Sharma S."/>
            <person name="Kumar N."/>
            <person name="Patil P.P."/>
            <person name="Chaudhry V."/>
            <person name="Patil P.B."/>
        </authorList>
    </citation>
    <scope>NUCLEOTIDE SEQUENCE [LARGE SCALE GENOMIC DNA]</scope>
    <source>
        <strain evidence="7 8">NS226</strain>
    </source>
</reference>
<dbReference type="Pfam" id="PF13458">
    <property type="entry name" value="Peripla_BP_6"/>
    <property type="match status" value="1"/>
</dbReference>
<dbReference type="InterPro" id="IPR028082">
    <property type="entry name" value="Peripla_BP_I"/>
</dbReference>
<comment type="similarity">
    <text evidence="1">Belongs to the leucine-binding protein family.</text>
</comment>
<evidence type="ECO:0000256" key="4">
    <source>
        <dbReference type="ARBA" id="ARBA00022970"/>
    </source>
</evidence>
<dbReference type="EMBL" id="LDPZ01000024">
    <property type="protein sequence ID" value="KTQ95151.1"/>
    <property type="molecule type" value="Genomic_DNA"/>
</dbReference>
<dbReference type="PRINTS" id="PR00337">
    <property type="entry name" value="LEUILEVALBP"/>
</dbReference>
<keyword evidence="2" id="KW-0813">Transport</keyword>
<evidence type="ECO:0000313" key="8">
    <source>
        <dbReference type="Proteomes" id="UP000078272"/>
    </source>
</evidence>
<accession>A0A175R987</accession>
<evidence type="ECO:0000313" key="7">
    <source>
        <dbReference type="EMBL" id="KTQ95151.1"/>
    </source>
</evidence>
<feature type="signal peptide" evidence="5">
    <location>
        <begin position="1"/>
        <end position="26"/>
    </location>
</feature>
<protein>
    <submittedName>
        <fullName evidence="7">Amino acid ABC transporter substrate-binding protein</fullName>
    </submittedName>
</protein>
<dbReference type="STRING" id="401562.NS365_21405"/>